<dbReference type="InterPro" id="IPR012642">
    <property type="entry name" value="Tscrpt_reg_Wos2-domain"/>
</dbReference>
<evidence type="ECO:0000256" key="4">
    <source>
        <dbReference type="ARBA" id="ARBA00023125"/>
    </source>
</evidence>
<dbReference type="PANTHER" id="PTHR45614">
    <property type="entry name" value="MYB PROTEIN-RELATED"/>
    <property type="match status" value="1"/>
</dbReference>
<dbReference type="InterPro" id="IPR009057">
    <property type="entry name" value="Homeodomain-like_sf"/>
</dbReference>
<dbReference type="CDD" id="cd00167">
    <property type="entry name" value="SANT"/>
    <property type="match status" value="3"/>
</dbReference>
<dbReference type="AlphaFoldDB" id="A0A4W5QHV3"/>
<feature type="region of interest" description="Disordered" evidence="8">
    <location>
        <begin position="1"/>
        <end position="32"/>
    </location>
</feature>
<keyword evidence="2" id="KW-0677">Repeat</keyword>
<evidence type="ECO:0000259" key="10">
    <source>
        <dbReference type="PROSITE" id="PS51294"/>
    </source>
</evidence>
<reference evidence="11" key="3">
    <citation type="submission" date="2025-09" db="UniProtKB">
        <authorList>
            <consortium name="Ensembl"/>
        </authorList>
    </citation>
    <scope>IDENTIFICATION</scope>
</reference>
<dbReference type="PANTHER" id="PTHR45614:SF9">
    <property type="entry name" value="MYB-RELATED PROTEIN A"/>
    <property type="match status" value="1"/>
</dbReference>
<dbReference type="Pfam" id="PF07988">
    <property type="entry name" value="LMSTEN"/>
    <property type="match status" value="1"/>
</dbReference>
<name>A0A4W5QHV3_9TELE</name>
<feature type="compositionally biased region" description="Basic and acidic residues" evidence="8">
    <location>
        <begin position="19"/>
        <end position="32"/>
    </location>
</feature>
<evidence type="ECO:0000256" key="5">
    <source>
        <dbReference type="ARBA" id="ARBA00023159"/>
    </source>
</evidence>
<dbReference type="Gene3D" id="1.10.10.60">
    <property type="entry name" value="Homeodomain-like"/>
    <property type="match status" value="3"/>
</dbReference>
<comment type="subcellular location">
    <subcellularLocation>
        <location evidence="1">Nucleus</location>
    </subcellularLocation>
</comment>
<keyword evidence="5" id="KW-0010">Activator</keyword>
<feature type="domain" description="HTH myb-type" evidence="10">
    <location>
        <begin position="33"/>
        <end position="84"/>
    </location>
</feature>
<feature type="domain" description="Myb-like" evidence="9">
    <location>
        <begin position="137"/>
        <end position="187"/>
    </location>
</feature>
<dbReference type="PROSITE" id="PS51294">
    <property type="entry name" value="HTH_MYB"/>
    <property type="match status" value="3"/>
</dbReference>
<accession>A0A4W5QHV3</accession>
<dbReference type="InterPro" id="IPR050560">
    <property type="entry name" value="MYB_TF"/>
</dbReference>
<feature type="domain" description="HTH myb-type" evidence="10">
    <location>
        <begin position="141"/>
        <end position="191"/>
    </location>
</feature>
<proteinExistence type="predicted"/>
<feature type="region of interest" description="Disordered" evidence="8">
    <location>
        <begin position="224"/>
        <end position="245"/>
    </location>
</feature>
<feature type="compositionally biased region" description="Low complexity" evidence="8">
    <location>
        <begin position="1"/>
        <end position="12"/>
    </location>
</feature>
<dbReference type="GO" id="GO:0000981">
    <property type="term" value="F:DNA-binding transcription factor activity, RNA polymerase II-specific"/>
    <property type="evidence" value="ECO:0007669"/>
    <property type="project" value="TreeGrafter"/>
</dbReference>
<keyword evidence="6" id="KW-0804">Transcription</keyword>
<sequence>SLSSTSLSLFFSESDDEELHSTDPEGKDKSKDKKILCKVKWSRDEDERLKKLVEQHGTDSWKLVANTFPGRTDGQCQHRWQKVLNPELVKGPWTKEEDQKVIDLVHKYGPKRWSVIAKHLQGRIGKQCRERWHNHLNPEVKKSSWTQEEDRIIYQAHKRLGNRWAEISKLLPGRTDNSIKNHWNSTMRRKVEHEGYLQEGCRGFGSDHGGVKIRHHRPCVPQPDTPHHGHSPLGMEGPTQVRHGSLSSDPLHRFVLIIWFPYCHDDPDKEQRIKELELLLMSAETEVRRQAQCRGPSYPSHPSPHTPVSCAVEGWRGPEEGRGLQVQHHVSPSKFLSVEASSVLSTLQTIPEFAETMELIDSVSVYRCAFGVCVYLVSFGVSVCLHIPDPEYGCIKNPL</sequence>
<feature type="domain" description="Myb-like" evidence="9">
    <location>
        <begin position="85"/>
        <end position="136"/>
    </location>
</feature>
<evidence type="ECO:0000313" key="12">
    <source>
        <dbReference type="Proteomes" id="UP000314982"/>
    </source>
</evidence>
<dbReference type="FunFam" id="1.10.10.60:FF:000016">
    <property type="entry name" value="Transcriptional activator Myb isoform A"/>
    <property type="match status" value="1"/>
</dbReference>
<dbReference type="FunFam" id="1.10.10.60:FF:000042">
    <property type="entry name" value="Transcriptional activator Myb isoform A"/>
    <property type="match status" value="1"/>
</dbReference>
<dbReference type="Pfam" id="PF00249">
    <property type="entry name" value="Myb_DNA-binding"/>
    <property type="match status" value="3"/>
</dbReference>
<dbReference type="PROSITE" id="PS50090">
    <property type="entry name" value="MYB_LIKE"/>
    <property type="match status" value="3"/>
</dbReference>
<evidence type="ECO:0000256" key="8">
    <source>
        <dbReference type="SAM" id="MobiDB-lite"/>
    </source>
</evidence>
<evidence type="ECO:0000256" key="6">
    <source>
        <dbReference type="ARBA" id="ARBA00023163"/>
    </source>
</evidence>
<evidence type="ECO:0000256" key="1">
    <source>
        <dbReference type="ARBA" id="ARBA00004123"/>
    </source>
</evidence>
<organism evidence="11 12">
    <name type="scientific">Hucho hucho</name>
    <name type="common">huchen</name>
    <dbReference type="NCBI Taxonomy" id="62062"/>
    <lineage>
        <taxon>Eukaryota</taxon>
        <taxon>Metazoa</taxon>
        <taxon>Chordata</taxon>
        <taxon>Craniata</taxon>
        <taxon>Vertebrata</taxon>
        <taxon>Euteleostomi</taxon>
        <taxon>Actinopterygii</taxon>
        <taxon>Neopterygii</taxon>
        <taxon>Teleostei</taxon>
        <taxon>Protacanthopterygii</taxon>
        <taxon>Salmoniformes</taxon>
        <taxon>Salmonidae</taxon>
        <taxon>Salmoninae</taxon>
        <taxon>Hucho</taxon>
    </lineage>
</organism>
<evidence type="ECO:0000313" key="11">
    <source>
        <dbReference type="Ensembl" id="ENSHHUP00000075667.1"/>
    </source>
</evidence>
<keyword evidence="4" id="KW-0238">DNA-binding</keyword>
<dbReference type="GO" id="GO:0005634">
    <property type="term" value="C:nucleus"/>
    <property type="evidence" value="ECO:0007669"/>
    <property type="project" value="UniProtKB-SubCell"/>
</dbReference>
<reference evidence="12" key="1">
    <citation type="submission" date="2018-06" db="EMBL/GenBank/DDBJ databases">
        <title>Genome assembly of Danube salmon.</title>
        <authorList>
            <person name="Macqueen D.J."/>
            <person name="Gundappa M.K."/>
        </authorList>
    </citation>
    <scope>NUCLEOTIDE SEQUENCE [LARGE SCALE GENOMIC DNA]</scope>
</reference>
<dbReference type="Proteomes" id="UP000314982">
    <property type="component" value="Unassembled WGS sequence"/>
</dbReference>
<feature type="domain" description="HTH myb-type" evidence="10">
    <location>
        <begin position="85"/>
        <end position="140"/>
    </location>
</feature>
<dbReference type="Ensembl" id="ENSHHUT00000078141.1">
    <property type="protein sequence ID" value="ENSHHUP00000075667.1"/>
    <property type="gene ID" value="ENSHHUG00000044314.1"/>
</dbReference>
<reference evidence="11" key="2">
    <citation type="submission" date="2025-08" db="UniProtKB">
        <authorList>
            <consortium name="Ensembl"/>
        </authorList>
    </citation>
    <scope>IDENTIFICATION</scope>
</reference>
<dbReference type="InterPro" id="IPR017930">
    <property type="entry name" value="Myb_dom"/>
</dbReference>
<keyword evidence="12" id="KW-1185">Reference proteome</keyword>
<keyword evidence="7" id="KW-0539">Nucleus</keyword>
<evidence type="ECO:0000259" key="9">
    <source>
        <dbReference type="PROSITE" id="PS50090"/>
    </source>
</evidence>
<dbReference type="GO" id="GO:0000978">
    <property type="term" value="F:RNA polymerase II cis-regulatory region sequence-specific DNA binding"/>
    <property type="evidence" value="ECO:0007669"/>
    <property type="project" value="TreeGrafter"/>
</dbReference>
<evidence type="ECO:0000256" key="2">
    <source>
        <dbReference type="ARBA" id="ARBA00022737"/>
    </source>
</evidence>
<protein>
    <submittedName>
        <fullName evidence="11">MYB proto-onco like 1</fullName>
    </submittedName>
</protein>
<evidence type="ECO:0000256" key="7">
    <source>
        <dbReference type="ARBA" id="ARBA00023242"/>
    </source>
</evidence>
<dbReference type="InterPro" id="IPR001005">
    <property type="entry name" value="SANT/Myb"/>
</dbReference>
<dbReference type="SUPFAM" id="SSF46689">
    <property type="entry name" value="Homeodomain-like"/>
    <property type="match status" value="2"/>
</dbReference>
<evidence type="ECO:0000256" key="3">
    <source>
        <dbReference type="ARBA" id="ARBA00023015"/>
    </source>
</evidence>
<dbReference type="SMART" id="SM00717">
    <property type="entry name" value="SANT"/>
    <property type="match status" value="3"/>
</dbReference>
<keyword evidence="3" id="KW-0805">Transcription regulation</keyword>
<dbReference type="GeneTree" id="ENSGT00940000157709"/>
<dbReference type="FunFam" id="1.10.10.60:FF:000010">
    <property type="entry name" value="Transcriptional activator Myb isoform A"/>
    <property type="match status" value="1"/>
</dbReference>
<feature type="domain" description="Myb-like" evidence="9">
    <location>
        <begin position="38"/>
        <end position="84"/>
    </location>
</feature>